<dbReference type="AlphaFoldDB" id="A0A5E4QNT5"/>
<gene>
    <name evidence="2" type="ORF">LSINAPIS_LOCUS10680</name>
</gene>
<organism evidence="2 3">
    <name type="scientific">Leptidea sinapis</name>
    <dbReference type="NCBI Taxonomy" id="189913"/>
    <lineage>
        <taxon>Eukaryota</taxon>
        <taxon>Metazoa</taxon>
        <taxon>Ecdysozoa</taxon>
        <taxon>Arthropoda</taxon>
        <taxon>Hexapoda</taxon>
        <taxon>Insecta</taxon>
        <taxon>Pterygota</taxon>
        <taxon>Neoptera</taxon>
        <taxon>Endopterygota</taxon>
        <taxon>Lepidoptera</taxon>
        <taxon>Glossata</taxon>
        <taxon>Ditrysia</taxon>
        <taxon>Papilionoidea</taxon>
        <taxon>Pieridae</taxon>
        <taxon>Dismorphiinae</taxon>
        <taxon>Leptidea</taxon>
    </lineage>
</organism>
<feature type="compositionally biased region" description="Gly residues" evidence="1">
    <location>
        <begin position="279"/>
        <end position="292"/>
    </location>
</feature>
<protein>
    <submittedName>
        <fullName evidence="2">Uncharacterized protein</fullName>
    </submittedName>
</protein>
<feature type="region of interest" description="Disordered" evidence="1">
    <location>
        <begin position="272"/>
        <end position="304"/>
    </location>
</feature>
<feature type="non-terminal residue" evidence="2">
    <location>
        <position position="1"/>
    </location>
</feature>
<name>A0A5E4QNT5_9NEOP</name>
<proteinExistence type="predicted"/>
<reference evidence="2 3" key="1">
    <citation type="submission" date="2017-07" db="EMBL/GenBank/DDBJ databases">
        <authorList>
            <person name="Talla V."/>
            <person name="Backstrom N."/>
        </authorList>
    </citation>
    <scope>NUCLEOTIDE SEQUENCE [LARGE SCALE GENOMIC DNA]</scope>
</reference>
<dbReference type="EMBL" id="FZQP02004411">
    <property type="protein sequence ID" value="VVC99919.1"/>
    <property type="molecule type" value="Genomic_DNA"/>
</dbReference>
<evidence type="ECO:0000313" key="3">
    <source>
        <dbReference type="Proteomes" id="UP000324832"/>
    </source>
</evidence>
<dbReference type="Proteomes" id="UP000324832">
    <property type="component" value="Unassembled WGS sequence"/>
</dbReference>
<feature type="compositionally biased region" description="Low complexity" evidence="1">
    <location>
        <begin position="293"/>
        <end position="304"/>
    </location>
</feature>
<feature type="region of interest" description="Disordered" evidence="1">
    <location>
        <begin position="19"/>
        <end position="47"/>
    </location>
</feature>
<accession>A0A5E4QNT5</accession>
<evidence type="ECO:0000256" key="1">
    <source>
        <dbReference type="SAM" id="MobiDB-lite"/>
    </source>
</evidence>
<sequence>WQPVQERVADELREEERHRELYHARDPQGASQRHGRGRRGGRAAGGEQRRVLRHRLVLVLEQNKRAYLLICGLSVTRSSMTIRRAGWLDRLVDYHRETFLKDLRRLPVVQIKGYVDSTEWDYESVVHLLDLIRKGEGMESVRTSIRRVLRPSTRRRITGRRGVMRKHARGRWDEKLNLSFEEEEYAVVDPITENEVLIVSNPVEARLPSAMISIHLLKEILENRSKAARYMATTKRVFTWKIMNKTQASVSTSAGTTCDSTGTEVYLSSTANASEGEATSGGGATAGAGGTDVTGDSSTVAEPA</sequence>
<evidence type="ECO:0000313" key="2">
    <source>
        <dbReference type="EMBL" id="VVC99919.1"/>
    </source>
</evidence>
<keyword evidence="3" id="KW-1185">Reference proteome</keyword>